<gene>
    <name evidence="2" type="ORF">IQ26_00894</name>
</gene>
<feature type="region of interest" description="Disordered" evidence="1">
    <location>
        <begin position="139"/>
        <end position="175"/>
    </location>
</feature>
<keyword evidence="3" id="KW-1185">Reference proteome</keyword>
<protein>
    <submittedName>
        <fullName evidence="2">Uncharacterized protein</fullName>
    </submittedName>
</protein>
<organism evidence="2 3">
    <name type="scientific">Mesorhizobium tianshanense</name>
    <dbReference type="NCBI Taxonomy" id="39844"/>
    <lineage>
        <taxon>Bacteria</taxon>
        <taxon>Pseudomonadati</taxon>
        <taxon>Pseudomonadota</taxon>
        <taxon>Alphaproteobacteria</taxon>
        <taxon>Hyphomicrobiales</taxon>
        <taxon>Phyllobacteriaceae</taxon>
        <taxon>Mesorhizobium</taxon>
    </lineage>
</organism>
<dbReference type="Proteomes" id="UP000317122">
    <property type="component" value="Unassembled WGS sequence"/>
</dbReference>
<sequence>MQIAPVGALEVVLANMTTSVASQQQAAVAVAAQPGNRMVGAMQEKQAASKLKAPDRSADALPAGAQVAQSQSNSASVKTAQSLKTEPASPLVEQQLFRYLTELESSGLATGNVDPSALARKGFDSLGAAMEQFQKAFDAAGRSASPASEAAPAADPEEGTARTEAPHRPNDGAAANGDQIVEKMLQNYISVSWAVFGASLASNSVTAATASLNTLIKQQ</sequence>
<accession>A0A562PCL7</accession>
<reference evidence="2 3" key="1">
    <citation type="journal article" date="2015" name="Stand. Genomic Sci.">
        <title>Genomic Encyclopedia of Bacterial and Archaeal Type Strains, Phase III: the genomes of soil and plant-associated and newly described type strains.</title>
        <authorList>
            <person name="Whitman W.B."/>
            <person name="Woyke T."/>
            <person name="Klenk H.P."/>
            <person name="Zhou Y."/>
            <person name="Lilburn T.G."/>
            <person name="Beck B.J."/>
            <person name="De Vos P."/>
            <person name="Vandamme P."/>
            <person name="Eisen J.A."/>
            <person name="Garrity G."/>
            <person name="Hugenholtz P."/>
            <person name="Kyrpides N.C."/>
        </authorList>
    </citation>
    <scope>NUCLEOTIDE SEQUENCE [LARGE SCALE GENOMIC DNA]</scope>
    <source>
        <strain evidence="2 3">CGMCC 1.2546</strain>
    </source>
</reference>
<feature type="compositionally biased region" description="Low complexity" evidence="1">
    <location>
        <begin position="139"/>
        <end position="154"/>
    </location>
</feature>
<comment type="caution">
    <text evidence="2">The sequence shown here is derived from an EMBL/GenBank/DDBJ whole genome shotgun (WGS) entry which is preliminary data.</text>
</comment>
<feature type="region of interest" description="Disordered" evidence="1">
    <location>
        <begin position="54"/>
        <end position="73"/>
    </location>
</feature>
<dbReference type="AlphaFoldDB" id="A0A562PCL7"/>
<proteinExistence type="predicted"/>
<dbReference type="RefSeq" id="WP_145714127.1">
    <property type="nucleotide sequence ID" value="NZ_BSPF01000003.1"/>
</dbReference>
<name>A0A562PCL7_9HYPH</name>
<evidence type="ECO:0000313" key="3">
    <source>
        <dbReference type="Proteomes" id="UP000317122"/>
    </source>
</evidence>
<dbReference type="EMBL" id="VLKT01000004">
    <property type="protein sequence ID" value="TWI41970.1"/>
    <property type="molecule type" value="Genomic_DNA"/>
</dbReference>
<evidence type="ECO:0000313" key="2">
    <source>
        <dbReference type="EMBL" id="TWI41970.1"/>
    </source>
</evidence>
<feature type="compositionally biased region" description="Low complexity" evidence="1">
    <location>
        <begin position="63"/>
        <end position="73"/>
    </location>
</feature>
<evidence type="ECO:0000256" key="1">
    <source>
        <dbReference type="SAM" id="MobiDB-lite"/>
    </source>
</evidence>
<dbReference type="OrthoDB" id="8079859at2"/>
<feature type="compositionally biased region" description="Basic and acidic residues" evidence="1">
    <location>
        <begin position="159"/>
        <end position="170"/>
    </location>
</feature>